<name>A0AAF0CTV9_9ENTE</name>
<dbReference type="InterPro" id="IPR010368">
    <property type="entry name" value="Com_YlbF"/>
</dbReference>
<dbReference type="EMBL" id="CP110232">
    <property type="protein sequence ID" value="WEG72895.1"/>
    <property type="molecule type" value="Genomic_DNA"/>
</dbReference>
<organism evidence="1 2">
    <name type="scientific">Vagococcus intermedius</name>
    <dbReference type="NCBI Taxonomy" id="2991418"/>
    <lineage>
        <taxon>Bacteria</taxon>
        <taxon>Bacillati</taxon>
        <taxon>Bacillota</taxon>
        <taxon>Bacilli</taxon>
        <taxon>Lactobacillales</taxon>
        <taxon>Enterococcaceae</taxon>
        <taxon>Vagococcus</taxon>
    </lineage>
</organism>
<keyword evidence="2" id="KW-1185">Reference proteome</keyword>
<dbReference type="SUPFAM" id="SSF158622">
    <property type="entry name" value="YheA/YmcA-like"/>
    <property type="match status" value="1"/>
</dbReference>
<dbReference type="RefSeq" id="WP_275468698.1">
    <property type="nucleotide sequence ID" value="NZ_CP110232.1"/>
</dbReference>
<dbReference type="KEGG" id="vie:OL234_07900"/>
<dbReference type="Proteomes" id="UP001179647">
    <property type="component" value="Chromosome"/>
</dbReference>
<dbReference type="Gene3D" id="1.20.1500.10">
    <property type="entry name" value="YheA/YmcA-like"/>
    <property type="match status" value="1"/>
</dbReference>
<proteinExistence type="predicted"/>
<sequence length="142" mass="16432">MLYTEEIFELEDSIDRLCDCLLASSPTRGYLKSRQLIETSKITQEHVKDFSRAKESFEKIEAYGQYAPDYKEKRRALRATKRQLDMDNNIVEFRIYERDVQESLDLVTYEIAQSISSNIKIEAGNPFFEFAQKGCGGNCHVG</sequence>
<evidence type="ECO:0000313" key="2">
    <source>
        <dbReference type="Proteomes" id="UP001179647"/>
    </source>
</evidence>
<reference evidence="1" key="1">
    <citation type="submission" date="2022-10" db="EMBL/GenBank/DDBJ databases">
        <title>Vagococcus sp. isolated from poultry meat.</title>
        <authorList>
            <person name="Johansson P."/>
            <person name="Bjorkroth J."/>
        </authorList>
    </citation>
    <scope>NUCLEOTIDE SEQUENCE</scope>
    <source>
        <strain evidence="1">STAA11</strain>
    </source>
</reference>
<protein>
    <submittedName>
        <fullName evidence="1">YlbF family regulator</fullName>
    </submittedName>
</protein>
<gene>
    <name evidence="1" type="ORF">OL234_07900</name>
</gene>
<evidence type="ECO:0000313" key="1">
    <source>
        <dbReference type="EMBL" id="WEG72895.1"/>
    </source>
</evidence>
<dbReference type="PANTHER" id="PTHR38448">
    <property type="entry name" value="REGULATORY PROTEIN YLBF-RELATED"/>
    <property type="match status" value="1"/>
</dbReference>
<dbReference type="Pfam" id="PF06133">
    <property type="entry name" value="Com_YlbF"/>
    <property type="match status" value="1"/>
</dbReference>
<dbReference type="AlphaFoldDB" id="A0AAF0CTV9"/>
<dbReference type="InterPro" id="IPR023378">
    <property type="entry name" value="YheA/YmcA-like_dom_sf"/>
</dbReference>
<dbReference type="InterPro" id="IPR052767">
    <property type="entry name" value="Bact_com_dev_regulator"/>
</dbReference>
<accession>A0AAF0CTV9</accession>
<dbReference type="PANTHER" id="PTHR38448:SF2">
    <property type="entry name" value="REGULATORY PROTEIN YLBF"/>
    <property type="match status" value="1"/>
</dbReference>